<protein>
    <submittedName>
        <fullName evidence="2">Uncharacterized protein</fullName>
    </submittedName>
</protein>
<feature type="non-terminal residue" evidence="2">
    <location>
        <position position="51"/>
    </location>
</feature>
<reference evidence="2 3" key="1">
    <citation type="journal article" date="2019" name="Sci. Rep.">
        <title>Orb-weaving spider Araneus ventricosus genome elucidates the spidroin gene catalogue.</title>
        <authorList>
            <person name="Kono N."/>
            <person name="Nakamura H."/>
            <person name="Ohtoshi R."/>
            <person name="Moran D.A.P."/>
            <person name="Shinohara A."/>
            <person name="Yoshida Y."/>
            <person name="Fujiwara M."/>
            <person name="Mori M."/>
            <person name="Tomita M."/>
            <person name="Arakawa K."/>
        </authorList>
    </citation>
    <scope>NUCLEOTIDE SEQUENCE [LARGE SCALE GENOMIC DNA]</scope>
</reference>
<dbReference type="EMBL" id="BGPR01021249">
    <property type="protein sequence ID" value="GBN86359.1"/>
    <property type="molecule type" value="Genomic_DNA"/>
</dbReference>
<evidence type="ECO:0000313" key="2">
    <source>
        <dbReference type="EMBL" id="GBN86359.1"/>
    </source>
</evidence>
<sequence length="51" mass="5584">MAVIGTLCKTPSSCTSRSWHWAIGIPNSRESPRLPSRQGEKHCEFKGEGVA</sequence>
<proteinExistence type="predicted"/>
<feature type="region of interest" description="Disordered" evidence="1">
    <location>
        <begin position="26"/>
        <end position="51"/>
    </location>
</feature>
<dbReference type="AlphaFoldDB" id="A0A4Y2SGG3"/>
<dbReference type="Proteomes" id="UP000499080">
    <property type="component" value="Unassembled WGS sequence"/>
</dbReference>
<keyword evidence="3" id="KW-1185">Reference proteome</keyword>
<comment type="caution">
    <text evidence="2">The sequence shown here is derived from an EMBL/GenBank/DDBJ whole genome shotgun (WGS) entry which is preliminary data.</text>
</comment>
<evidence type="ECO:0000256" key="1">
    <source>
        <dbReference type="SAM" id="MobiDB-lite"/>
    </source>
</evidence>
<organism evidence="2 3">
    <name type="scientific">Araneus ventricosus</name>
    <name type="common">Orbweaver spider</name>
    <name type="synonym">Epeira ventricosa</name>
    <dbReference type="NCBI Taxonomy" id="182803"/>
    <lineage>
        <taxon>Eukaryota</taxon>
        <taxon>Metazoa</taxon>
        <taxon>Ecdysozoa</taxon>
        <taxon>Arthropoda</taxon>
        <taxon>Chelicerata</taxon>
        <taxon>Arachnida</taxon>
        <taxon>Araneae</taxon>
        <taxon>Araneomorphae</taxon>
        <taxon>Entelegynae</taxon>
        <taxon>Araneoidea</taxon>
        <taxon>Araneidae</taxon>
        <taxon>Araneus</taxon>
    </lineage>
</organism>
<evidence type="ECO:0000313" key="3">
    <source>
        <dbReference type="Proteomes" id="UP000499080"/>
    </source>
</evidence>
<feature type="compositionally biased region" description="Basic and acidic residues" evidence="1">
    <location>
        <begin position="38"/>
        <end position="51"/>
    </location>
</feature>
<accession>A0A4Y2SGG3</accession>
<name>A0A4Y2SGG3_ARAVE</name>
<gene>
    <name evidence="2" type="ORF">AVEN_64777_1</name>
</gene>